<evidence type="ECO:0000313" key="1">
    <source>
        <dbReference type="EMBL" id="KIK24350.1"/>
    </source>
</evidence>
<sequence>MYRTSNCSTLHRKYLRWSIKTNERCNQGDYQTTDHLKTESNKKGASFPSICPLKPVLCRLEGDGHSCRSSSRAAASGTGPDSSINSLRISTCHSRKIRIAQVIKTAATPTLRTEPHMW</sequence>
<organism evidence="1 3">
    <name type="scientific">Pisolithus microcarpus 441</name>
    <dbReference type="NCBI Taxonomy" id="765257"/>
    <lineage>
        <taxon>Eukaryota</taxon>
        <taxon>Fungi</taxon>
        <taxon>Dikarya</taxon>
        <taxon>Basidiomycota</taxon>
        <taxon>Agaricomycotina</taxon>
        <taxon>Agaricomycetes</taxon>
        <taxon>Agaricomycetidae</taxon>
        <taxon>Boletales</taxon>
        <taxon>Sclerodermatineae</taxon>
        <taxon>Pisolithaceae</taxon>
        <taxon>Pisolithus</taxon>
    </lineage>
</organism>
<dbReference type="HOGENOM" id="CLU_167730_0_0_1"/>
<reference evidence="1 3" key="1">
    <citation type="submission" date="2014-04" db="EMBL/GenBank/DDBJ databases">
        <authorList>
            <consortium name="DOE Joint Genome Institute"/>
            <person name="Kuo A."/>
            <person name="Kohler A."/>
            <person name="Costa M.D."/>
            <person name="Nagy L.G."/>
            <person name="Floudas D."/>
            <person name="Copeland A."/>
            <person name="Barry K.W."/>
            <person name="Cichocki N."/>
            <person name="Veneault-Fourrey C."/>
            <person name="LaButti K."/>
            <person name="Lindquist E.A."/>
            <person name="Lipzen A."/>
            <person name="Lundell T."/>
            <person name="Morin E."/>
            <person name="Murat C."/>
            <person name="Sun H."/>
            <person name="Tunlid A."/>
            <person name="Henrissat B."/>
            <person name="Grigoriev I.V."/>
            <person name="Hibbett D.S."/>
            <person name="Martin F."/>
            <person name="Nordberg H.P."/>
            <person name="Cantor M.N."/>
            <person name="Hua S.X."/>
        </authorList>
    </citation>
    <scope>NUCLEOTIDE SEQUENCE [LARGE SCALE GENOMIC DNA]</scope>
    <source>
        <strain evidence="1 3">441</strain>
    </source>
</reference>
<evidence type="ECO:0000313" key="2">
    <source>
        <dbReference type="EMBL" id="KIK24351.1"/>
    </source>
</evidence>
<reference evidence="1" key="3">
    <citation type="submission" date="2015-02" db="EMBL/GenBank/DDBJ databases">
        <title>Evolutionary Origins and Diversification of the Mycorrhizal Mutualists.</title>
        <authorList>
            <consortium name="DOE Joint Genome Institute"/>
            <consortium name="Mycorrhizal Genomics Consortium"/>
            <person name="Kohler A."/>
            <person name="Kuo A."/>
            <person name="Nagy L.G."/>
            <person name="Floudas D."/>
            <person name="Copeland A."/>
            <person name="Barry K.W."/>
            <person name="Cichocki N."/>
            <person name="Veneault-Fourrey C."/>
            <person name="LaButti K."/>
            <person name="Lindquist E.A."/>
            <person name="Lipzen A."/>
            <person name="Lundell T."/>
            <person name="Morin E."/>
            <person name="Murat C."/>
            <person name="Riley R."/>
            <person name="Ohm R."/>
            <person name="Sun H."/>
            <person name="Tunlid A."/>
            <person name="Henrissat B."/>
            <person name="Grigoriev I.V."/>
            <person name="Hibbett D.S."/>
            <person name="Martin F."/>
        </authorList>
    </citation>
    <scope>NUCLEOTIDE SEQUENCE</scope>
    <source>
        <strain evidence="1 3">441</strain>
    </source>
</reference>
<protein>
    <submittedName>
        <fullName evidence="1">Uncharacterized protein</fullName>
    </submittedName>
</protein>
<proteinExistence type="predicted"/>
<dbReference type="EMBL" id="KN833717">
    <property type="protein sequence ID" value="KIK24350.1"/>
    <property type="molecule type" value="Genomic_DNA"/>
</dbReference>
<dbReference type="Proteomes" id="UP000054018">
    <property type="component" value="Unassembled WGS sequence"/>
</dbReference>
<name>A0A0C9YH84_9AGAM</name>
<dbReference type="EMBL" id="KN833717">
    <property type="protein sequence ID" value="KIK24351.1"/>
    <property type="molecule type" value="Genomic_DNA"/>
</dbReference>
<accession>A0A0C9YH84</accession>
<keyword evidence="3" id="KW-1185">Reference proteome</keyword>
<gene>
    <name evidence="2" type="ORF">PISMIDRAFT_412702</name>
    <name evidence="1" type="ORF">PISMIDRAFT_678382</name>
</gene>
<reference evidence="3" key="2">
    <citation type="submission" date="2015-01" db="EMBL/GenBank/DDBJ databases">
        <title>Evolutionary Origins and Diversification of the Mycorrhizal Mutualists.</title>
        <authorList>
            <consortium name="DOE Joint Genome Institute"/>
            <consortium name="Mycorrhizal Genomics Consortium"/>
            <person name="Kohler A."/>
            <person name="Kuo A."/>
            <person name="Nagy L.G."/>
            <person name="Floudas D."/>
            <person name="Copeland A."/>
            <person name="Barry K.W."/>
            <person name="Cichocki N."/>
            <person name="Veneault-Fourrey C."/>
            <person name="LaButti K."/>
            <person name="Lindquist E.A."/>
            <person name="Lipzen A."/>
            <person name="Lundell T."/>
            <person name="Morin E."/>
            <person name="Murat C."/>
            <person name="Riley R."/>
            <person name="Ohm R."/>
            <person name="Sun H."/>
            <person name="Tunlid A."/>
            <person name="Henrissat B."/>
            <person name="Grigoriev I.V."/>
            <person name="Hibbett D.S."/>
            <person name="Martin F."/>
        </authorList>
    </citation>
    <scope>NUCLEOTIDE SEQUENCE [LARGE SCALE GENOMIC DNA]</scope>
    <source>
        <strain evidence="2 3">441</strain>
    </source>
</reference>
<dbReference type="AlphaFoldDB" id="A0A0C9YH84"/>
<evidence type="ECO:0000313" key="3">
    <source>
        <dbReference type="Proteomes" id="UP000054018"/>
    </source>
</evidence>